<dbReference type="PANTHER" id="PTHR11717">
    <property type="entry name" value="LOW MOLECULAR WEIGHT PROTEIN TYROSINE PHOSPHATASE"/>
    <property type="match status" value="1"/>
</dbReference>
<dbReference type="InterPro" id="IPR050438">
    <property type="entry name" value="LMW_PTPase"/>
</dbReference>
<dbReference type="CDD" id="cd16343">
    <property type="entry name" value="LMWPTP"/>
    <property type="match status" value="1"/>
</dbReference>
<feature type="domain" description="Phosphotyrosine protein phosphatase I" evidence="5">
    <location>
        <begin position="13"/>
        <end position="163"/>
    </location>
</feature>
<accession>A0ABV3DP12</accession>
<dbReference type="InterPro" id="IPR023485">
    <property type="entry name" value="Ptyr_pPase"/>
</dbReference>
<evidence type="ECO:0000256" key="4">
    <source>
        <dbReference type="ARBA" id="ARBA00022912"/>
    </source>
</evidence>
<dbReference type="Proteomes" id="UP001551482">
    <property type="component" value="Unassembled WGS sequence"/>
</dbReference>
<reference evidence="6 7" key="1">
    <citation type="submission" date="2024-06" db="EMBL/GenBank/DDBJ databases">
        <title>The Natural Products Discovery Center: Release of the First 8490 Sequenced Strains for Exploring Actinobacteria Biosynthetic Diversity.</title>
        <authorList>
            <person name="Kalkreuter E."/>
            <person name="Kautsar S.A."/>
            <person name="Yang D."/>
            <person name="Bader C.D."/>
            <person name="Teijaro C.N."/>
            <person name="Fluegel L."/>
            <person name="Davis C.M."/>
            <person name="Simpson J.R."/>
            <person name="Lauterbach L."/>
            <person name="Steele A.D."/>
            <person name="Gui C."/>
            <person name="Meng S."/>
            <person name="Li G."/>
            <person name="Viehrig K."/>
            <person name="Ye F."/>
            <person name="Su P."/>
            <person name="Kiefer A.F."/>
            <person name="Nichols A."/>
            <person name="Cepeda A.J."/>
            <person name="Yan W."/>
            <person name="Fan B."/>
            <person name="Jiang Y."/>
            <person name="Adhikari A."/>
            <person name="Zheng C.-J."/>
            <person name="Schuster L."/>
            <person name="Cowan T.M."/>
            <person name="Smanski M.J."/>
            <person name="Chevrette M.G."/>
            <person name="De Carvalho L.P.S."/>
            <person name="Shen B."/>
        </authorList>
    </citation>
    <scope>NUCLEOTIDE SEQUENCE [LARGE SCALE GENOMIC DNA]</scope>
    <source>
        <strain evidence="6 7">NPDC048946</strain>
    </source>
</reference>
<keyword evidence="4" id="KW-0904">Protein phosphatase</keyword>
<proteinExistence type="inferred from homology"/>
<dbReference type="SMART" id="SM00226">
    <property type="entry name" value="LMWPc"/>
    <property type="match status" value="1"/>
</dbReference>
<gene>
    <name evidence="6" type="ORF">AB0C36_28740</name>
</gene>
<dbReference type="Pfam" id="PF01451">
    <property type="entry name" value="LMWPc"/>
    <property type="match status" value="1"/>
</dbReference>
<name>A0ABV3DP12_9ACTN</name>
<dbReference type="PANTHER" id="PTHR11717:SF7">
    <property type="entry name" value="LOW MOLECULAR WEIGHT PHOSPHOTYROSINE PROTEIN PHOSPHATASE"/>
    <property type="match status" value="1"/>
</dbReference>
<dbReference type="InterPro" id="IPR017867">
    <property type="entry name" value="Tyr_phospatase_low_mol_wt"/>
</dbReference>
<sequence>MALPVDEPATRPYRVTFVCTGNICRSPMAEWVFRKVVEDEGLDGLVEVDSSGTEGWHRGKPADHRTDAVLRAAGYETGHAARRFDATWFPSYDLVVALDSDHLRELRRRAPDDAGRAKVRLLREFDPDADDDLDVPDPYYDGPEAFEEVLTLIESAAPGLITHIRSHLTTAP</sequence>
<dbReference type="PRINTS" id="PR00719">
    <property type="entry name" value="LMWPTPASE"/>
</dbReference>
<dbReference type="EC" id="3.1.3.48" evidence="2"/>
<evidence type="ECO:0000256" key="1">
    <source>
        <dbReference type="ARBA" id="ARBA00011063"/>
    </source>
</evidence>
<dbReference type="GO" id="GO:0004725">
    <property type="term" value="F:protein tyrosine phosphatase activity"/>
    <property type="evidence" value="ECO:0007669"/>
    <property type="project" value="UniProtKB-EC"/>
</dbReference>
<dbReference type="InterPro" id="IPR036196">
    <property type="entry name" value="Ptyr_pPase_sf"/>
</dbReference>
<keyword evidence="3 6" id="KW-0378">Hydrolase</keyword>
<evidence type="ECO:0000256" key="3">
    <source>
        <dbReference type="ARBA" id="ARBA00022801"/>
    </source>
</evidence>
<dbReference type="EMBL" id="JBEZFP010000090">
    <property type="protein sequence ID" value="MEU8137485.1"/>
    <property type="molecule type" value="Genomic_DNA"/>
</dbReference>
<organism evidence="6 7">
    <name type="scientific">Streptodolium elevatio</name>
    <dbReference type="NCBI Taxonomy" id="3157996"/>
    <lineage>
        <taxon>Bacteria</taxon>
        <taxon>Bacillati</taxon>
        <taxon>Actinomycetota</taxon>
        <taxon>Actinomycetes</taxon>
        <taxon>Kitasatosporales</taxon>
        <taxon>Streptomycetaceae</taxon>
        <taxon>Streptodolium</taxon>
    </lineage>
</organism>
<comment type="caution">
    <text evidence="6">The sequence shown here is derived from an EMBL/GenBank/DDBJ whole genome shotgun (WGS) entry which is preliminary data.</text>
</comment>
<dbReference type="Gene3D" id="3.40.50.2300">
    <property type="match status" value="1"/>
</dbReference>
<comment type="similarity">
    <text evidence="1">Belongs to the low molecular weight phosphotyrosine protein phosphatase family.</text>
</comment>
<evidence type="ECO:0000313" key="6">
    <source>
        <dbReference type="EMBL" id="MEU8137485.1"/>
    </source>
</evidence>
<protein>
    <recommendedName>
        <fullName evidence="2">protein-tyrosine-phosphatase</fullName>
        <ecNumber evidence="2">3.1.3.48</ecNumber>
    </recommendedName>
</protein>
<dbReference type="RefSeq" id="WP_358359458.1">
    <property type="nucleotide sequence ID" value="NZ_JBEZFP010000090.1"/>
</dbReference>
<keyword evidence="7" id="KW-1185">Reference proteome</keyword>
<evidence type="ECO:0000259" key="5">
    <source>
        <dbReference type="SMART" id="SM00226"/>
    </source>
</evidence>
<evidence type="ECO:0000256" key="2">
    <source>
        <dbReference type="ARBA" id="ARBA00013064"/>
    </source>
</evidence>
<evidence type="ECO:0000313" key="7">
    <source>
        <dbReference type="Proteomes" id="UP001551482"/>
    </source>
</evidence>
<dbReference type="SUPFAM" id="SSF52788">
    <property type="entry name" value="Phosphotyrosine protein phosphatases I"/>
    <property type="match status" value="1"/>
</dbReference>